<evidence type="ECO:0000313" key="2">
    <source>
        <dbReference type="EMBL" id="QEX14916.1"/>
    </source>
</evidence>
<proteinExistence type="predicted"/>
<name>A0A5J6MJM8_9PROT</name>
<dbReference type="InterPro" id="IPR001509">
    <property type="entry name" value="Epimerase_deHydtase"/>
</dbReference>
<keyword evidence="3" id="KW-1185">Reference proteome</keyword>
<reference evidence="2 3" key="1">
    <citation type="submission" date="2019-08" db="EMBL/GenBank/DDBJ databases">
        <title>Hyperibacter terrae gen. nov., sp. nov. and Hyperibacter viscosus sp. nov., two new members in the family Rhodospirillaceae isolated from the rhizosphere of Hypericum perforatum.</title>
        <authorList>
            <person name="Noviana Z."/>
        </authorList>
    </citation>
    <scope>NUCLEOTIDE SEQUENCE [LARGE SCALE GENOMIC DNA]</scope>
    <source>
        <strain evidence="2 3">R5913</strain>
    </source>
</reference>
<dbReference type="InterPro" id="IPR036291">
    <property type="entry name" value="NAD(P)-bd_dom_sf"/>
</dbReference>
<accession>A0A5J6MJM8</accession>
<dbReference type="FunFam" id="3.40.50.720:FF:000702">
    <property type="entry name" value="NADH dehydrogenase (Ubiquinone)"/>
    <property type="match status" value="1"/>
</dbReference>
<dbReference type="PANTHER" id="PTHR12126">
    <property type="entry name" value="NADH-UBIQUINONE OXIDOREDUCTASE 39 KDA SUBUNIT-RELATED"/>
    <property type="match status" value="1"/>
</dbReference>
<dbReference type="KEGG" id="htq:FRZ44_01920"/>
<dbReference type="Gene3D" id="3.40.50.720">
    <property type="entry name" value="NAD(P)-binding Rossmann-like Domain"/>
    <property type="match status" value="1"/>
</dbReference>
<dbReference type="RefSeq" id="WP_151175418.1">
    <property type="nucleotide sequence ID" value="NZ_CP042906.1"/>
</dbReference>
<evidence type="ECO:0000313" key="3">
    <source>
        <dbReference type="Proteomes" id="UP000326202"/>
    </source>
</evidence>
<dbReference type="Proteomes" id="UP000326202">
    <property type="component" value="Chromosome"/>
</dbReference>
<dbReference type="AlphaFoldDB" id="A0A5J6MJM8"/>
<dbReference type="CDD" id="cd05271">
    <property type="entry name" value="NDUFA9_like_SDR_a"/>
    <property type="match status" value="1"/>
</dbReference>
<gene>
    <name evidence="2" type="ORF">FRZ44_01920</name>
</gene>
<dbReference type="SUPFAM" id="SSF51735">
    <property type="entry name" value="NAD(P)-binding Rossmann-fold domains"/>
    <property type="match status" value="1"/>
</dbReference>
<dbReference type="InterPro" id="IPR051207">
    <property type="entry name" value="ComplexI_NDUFA9_subunit"/>
</dbReference>
<dbReference type="OrthoDB" id="9776313at2"/>
<dbReference type="GO" id="GO:0044877">
    <property type="term" value="F:protein-containing complex binding"/>
    <property type="evidence" value="ECO:0007669"/>
    <property type="project" value="TreeGrafter"/>
</dbReference>
<feature type="domain" description="NAD-dependent epimerase/dehydratase" evidence="1">
    <location>
        <begin position="7"/>
        <end position="215"/>
    </location>
</feature>
<dbReference type="EMBL" id="CP042906">
    <property type="protein sequence ID" value="QEX14916.1"/>
    <property type="molecule type" value="Genomic_DNA"/>
</dbReference>
<evidence type="ECO:0000259" key="1">
    <source>
        <dbReference type="Pfam" id="PF01370"/>
    </source>
</evidence>
<sequence length="314" mass="33427">MARKLATVFGGSGFIGRYVVQRLAKRGWMVRAAVRRPDEALFLKPLGDVGQITPIAANLRHQGSVEAAVAGADAVVNLVGLLYQGGPQRFDAVHVEGAGRAAAAARKAGAAQFVQVSAIGADPASPAAYARTKAAGEAAVKSAFPQATVLRPSIVFGPEDQFFNRFARMARLTPVLPLIGGGHTRFQPVYVGDVADAVAAAVERQDAAGKTYELGGPEIRTFRELMVLMLQEIERRRLLVPIPFAIASLQGALLQLLPMPPLTLDQVRLLKRDNVVTAGMPGLKELGVGATALELILPTYLARYRPGGRHMRLA</sequence>
<organism evidence="2 3">
    <name type="scientific">Hypericibacter terrae</name>
    <dbReference type="NCBI Taxonomy" id="2602015"/>
    <lineage>
        <taxon>Bacteria</taxon>
        <taxon>Pseudomonadati</taxon>
        <taxon>Pseudomonadota</taxon>
        <taxon>Alphaproteobacteria</taxon>
        <taxon>Rhodospirillales</taxon>
        <taxon>Dongiaceae</taxon>
        <taxon>Hypericibacter</taxon>
    </lineage>
</organism>
<dbReference type="PANTHER" id="PTHR12126:SF11">
    <property type="entry name" value="NADH DEHYDROGENASE [UBIQUINONE] 1 ALPHA SUBCOMPLEX SUBUNIT 9, MITOCHONDRIAL"/>
    <property type="match status" value="1"/>
</dbReference>
<protein>
    <submittedName>
        <fullName evidence="2">3-beta-hydroxy-Delta(5)-steroid dehydrogenase</fullName>
    </submittedName>
</protein>
<dbReference type="Pfam" id="PF01370">
    <property type="entry name" value="Epimerase"/>
    <property type="match status" value="1"/>
</dbReference>